<keyword evidence="2" id="KW-0805">Transcription regulation</keyword>
<dbReference type="Proteomes" id="UP000570474">
    <property type="component" value="Unassembled WGS sequence"/>
</dbReference>
<evidence type="ECO:0000313" key="7">
    <source>
        <dbReference type="EMBL" id="NLR67838.1"/>
    </source>
</evidence>
<evidence type="ECO:0000313" key="8">
    <source>
        <dbReference type="Proteomes" id="UP000570474"/>
    </source>
</evidence>
<dbReference type="EMBL" id="JABAIA010000003">
    <property type="protein sequence ID" value="NLR67838.1"/>
    <property type="molecule type" value="Genomic_DNA"/>
</dbReference>
<dbReference type="InterPro" id="IPR014284">
    <property type="entry name" value="RNA_pol_sigma-70_dom"/>
</dbReference>
<name>A0A847S404_9BACT</name>
<sequence>MKLRREDAFSYLYDHYAAALNGVILNIIPEIHTATDILQDVFIKIWRQIDSYDPSRARLYTWMFTVARTMAIDHVRSKTWQNNLRNSALTEGSHQLADTTKLPSDELGLRKIVHTLKEEHRTVLELSYFQGYKQEEIAQLLQIPVSTVKTRLRAAILQLKKKINS</sequence>
<dbReference type="NCBIfam" id="TIGR02937">
    <property type="entry name" value="sigma70-ECF"/>
    <property type="match status" value="1"/>
</dbReference>
<feature type="domain" description="RNA polymerase sigma-70 region 2" evidence="5">
    <location>
        <begin position="12"/>
        <end position="80"/>
    </location>
</feature>
<dbReference type="Pfam" id="PF08281">
    <property type="entry name" value="Sigma70_r4_2"/>
    <property type="match status" value="1"/>
</dbReference>
<organism evidence="7 8">
    <name type="scientific">Chitinophaga varians</name>
    <dbReference type="NCBI Taxonomy" id="2202339"/>
    <lineage>
        <taxon>Bacteria</taxon>
        <taxon>Pseudomonadati</taxon>
        <taxon>Bacteroidota</taxon>
        <taxon>Chitinophagia</taxon>
        <taxon>Chitinophagales</taxon>
        <taxon>Chitinophagaceae</taxon>
        <taxon>Chitinophaga</taxon>
    </lineage>
</organism>
<keyword evidence="3" id="KW-0731">Sigma factor</keyword>
<evidence type="ECO:0000259" key="5">
    <source>
        <dbReference type="Pfam" id="PF04542"/>
    </source>
</evidence>
<reference evidence="7 8" key="1">
    <citation type="submission" date="2020-04" db="EMBL/GenBank/DDBJ databases">
        <authorList>
            <person name="Yin C."/>
        </authorList>
    </citation>
    <scope>NUCLEOTIDE SEQUENCE [LARGE SCALE GENOMIC DNA]</scope>
    <source>
        <strain evidence="7 8">Ae27</strain>
    </source>
</reference>
<dbReference type="InterPro" id="IPR007627">
    <property type="entry name" value="RNA_pol_sigma70_r2"/>
</dbReference>
<dbReference type="SUPFAM" id="SSF88659">
    <property type="entry name" value="Sigma3 and sigma4 domains of RNA polymerase sigma factors"/>
    <property type="match status" value="1"/>
</dbReference>
<evidence type="ECO:0000256" key="4">
    <source>
        <dbReference type="ARBA" id="ARBA00023163"/>
    </source>
</evidence>
<gene>
    <name evidence="7" type="ORF">HGH92_26265</name>
</gene>
<feature type="domain" description="RNA polymerase sigma factor 70 region 4 type 2" evidence="6">
    <location>
        <begin position="109"/>
        <end position="158"/>
    </location>
</feature>
<dbReference type="InterPro" id="IPR013324">
    <property type="entry name" value="RNA_pol_sigma_r3/r4-like"/>
</dbReference>
<keyword evidence="4" id="KW-0804">Transcription</keyword>
<comment type="caution">
    <text evidence="7">The sequence shown here is derived from an EMBL/GenBank/DDBJ whole genome shotgun (WGS) entry which is preliminary data.</text>
</comment>
<dbReference type="PANTHER" id="PTHR43133">
    <property type="entry name" value="RNA POLYMERASE ECF-TYPE SIGMA FACTO"/>
    <property type="match status" value="1"/>
</dbReference>
<dbReference type="InterPro" id="IPR039425">
    <property type="entry name" value="RNA_pol_sigma-70-like"/>
</dbReference>
<dbReference type="GO" id="GO:0006352">
    <property type="term" value="P:DNA-templated transcription initiation"/>
    <property type="evidence" value="ECO:0007669"/>
    <property type="project" value="InterPro"/>
</dbReference>
<evidence type="ECO:0000259" key="6">
    <source>
        <dbReference type="Pfam" id="PF08281"/>
    </source>
</evidence>
<dbReference type="InterPro" id="IPR036388">
    <property type="entry name" value="WH-like_DNA-bd_sf"/>
</dbReference>
<dbReference type="InterPro" id="IPR013249">
    <property type="entry name" value="RNA_pol_sigma70_r4_t2"/>
</dbReference>
<dbReference type="AlphaFoldDB" id="A0A847S404"/>
<dbReference type="GO" id="GO:0016987">
    <property type="term" value="F:sigma factor activity"/>
    <property type="evidence" value="ECO:0007669"/>
    <property type="project" value="UniProtKB-KW"/>
</dbReference>
<dbReference type="GO" id="GO:0003677">
    <property type="term" value="F:DNA binding"/>
    <property type="evidence" value="ECO:0007669"/>
    <property type="project" value="InterPro"/>
</dbReference>
<dbReference type="Gene3D" id="1.10.10.10">
    <property type="entry name" value="Winged helix-like DNA-binding domain superfamily/Winged helix DNA-binding domain"/>
    <property type="match status" value="1"/>
</dbReference>
<evidence type="ECO:0000256" key="2">
    <source>
        <dbReference type="ARBA" id="ARBA00023015"/>
    </source>
</evidence>
<comment type="similarity">
    <text evidence="1">Belongs to the sigma-70 factor family. ECF subfamily.</text>
</comment>
<evidence type="ECO:0000256" key="1">
    <source>
        <dbReference type="ARBA" id="ARBA00010641"/>
    </source>
</evidence>
<protein>
    <submittedName>
        <fullName evidence="7">Sigma-70 family RNA polymerase sigma factor</fullName>
    </submittedName>
</protein>
<evidence type="ECO:0000256" key="3">
    <source>
        <dbReference type="ARBA" id="ARBA00023082"/>
    </source>
</evidence>
<dbReference type="SUPFAM" id="SSF88946">
    <property type="entry name" value="Sigma2 domain of RNA polymerase sigma factors"/>
    <property type="match status" value="1"/>
</dbReference>
<keyword evidence="8" id="KW-1185">Reference proteome</keyword>
<dbReference type="PANTHER" id="PTHR43133:SF62">
    <property type="entry name" value="RNA POLYMERASE SIGMA FACTOR SIGZ"/>
    <property type="match status" value="1"/>
</dbReference>
<proteinExistence type="inferred from homology"/>
<dbReference type="RefSeq" id="WP_168873781.1">
    <property type="nucleotide sequence ID" value="NZ_JABAIA010000003.1"/>
</dbReference>
<dbReference type="Gene3D" id="1.10.1740.10">
    <property type="match status" value="1"/>
</dbReference>
<accession>A0A847S404</accession>
<dbReference type="Pfam" id="PF04542">
    <property type="entry name" value="Sigma70_r2"/>
    <property type="match status" value="1"/>
</dbReference>
<dbReference type="CDD" id="cd06171">
    <property type="entry name" value="Sigma70_r4"/>
    <property type="match status" value="1"/>
</dbReference>
<dbReference type="InterPro" id="IPR013325">
    <property type="entry name" value="RNA_pol_sigma_r2"/>
</dbReference>